<dbReference type="PANTHER" id="PTHR13696">
    <property type="entry name" value="P-LOOP CONTAINING NUCLEOSIDE TRIPHOSPHATE HYDROLASE"/>
    <property type="match status" value="1"/>
</dbReference>
<proteinExistence type="predicted"/>
<dbReference type="AlphaFoldDB" id="A0A6M1S9Y7"/>
<dbReference type="CDD" id="cd02042">
    <property type="entry name" value="ParAB_family"/>
    <property type="match status" value="1"/>
</dbReference>
<evidence type="ECO:0000313" key="1">
    <source>
        <dbReference type="EMBL" id="NGO65098.1"/>
    </source>
</evidence>
<reference evidence="1 2" key="1">
    <citation type="submission" date="2020-02" db="EMBL/GenBank/DDBJ databases">
        <title>Genome sequence of the type strain CCBAU10050 of Rhizobium daejeonense.</title>
        <authorList>
            <person name="Gao J."/>
            <person name="Sun J."/>
        </authorList>
    </citation>
    <scope>NUCLEOTIDE SEQUENCE [LARGE SCALE GENOMIC DNA]</scope>
    <source>
        <strain evidence="1 2">CCBAU10050</strain>
    </source>
</reference>
<organism evidence="1 2">
    <name type="scientific">Rhizobium daejeonense</name>
    <dbReference type="NCBI Taxonomy" id="240521"/>
    <lineage>
        <taxon>Bacteria</taxon>
        <taxon>Pseudomonadati</taxon>
        <taxon>Pseudomonadota</taxon>
        <taxon>Alphaproteobacteria</taxon>
        <taxon>Hyphomicrobiales</taxon>
        <taxon>Rhizobiaceae</taxon>
        <taxon>Rhizobium/Agrobacterium group</taxon>
        <taxon>Rhizobium</taxon>
    </lineage>
</organism>
<accession>A0A6M1S9Y7</accession>
<keyword evidence="2" id="KW-1185">Reference proteome</keyword>
<protein>
    <submittedName>
        <fullName evidence="1">ParA family protein</fullName>
    </submittedName>
</protein>
<comment type="caution">
    <text evidence="1">The sequence shown here is derived from an EMBL/GenBank/DDBJ whole genome shotgun (WGS) entry which is preliminary data.</text>
</comment>
<dbReference type="InterPro" id="IPR050678">
    <property type="entry name" value="DNA_Partitioning_ATPase"/>
</dbReference>
<dbReference type="Proteomes" id="UP000477849">
    <property type="component" value="Unassembled WGS sequence"/>
</dbReference>
<evidence type="ECO:0000313" key="2">
    <source>
        <dbReference type="Proteomes" id="UP000477849"/>
    </source>
</evidence>
<name>A0A6M1S9Y7_9HYPH</name>
<dbReference type="InterPro" id="IPR027417">
    <property type="entry name" value="P-loop_NTPase"/>
</dbReference>
<dbReference type="Pfam" id="PF07015">
    <property type="entry name" value="VirC1"/>
    <property type="match status" value="1"/>
</dbReference>
<gene>
    <name evidence="1" type="ORF">G6N76_15625</name>
</gene>
<dbReference type="EMBL" id="JAAKZH010000004">
    <property type="protein sequence ID" value="NGO65098.1"/>
    <property type="molecule type" value="Genomic_DNA"/>
</dbReference>
<sequence>MAVITFANTKGGAGKTTAVLLLATELERKGYRVTILDADPQYWIHRWFEASRGRTTINVISYVTMTSLQRHVEEARSRSDFVLIDLPGARSPLLAKSVGFSDHVMIPIQGCAMDAQGGAHVIELLQYLEEKGNIFIPFSVVLTRVNSMVTTRAMQVVKTLLAERRVHVLDTPIIERSAFRDIFDCGGTLYSADPGRVSNLAKARENASAFANEVIESLETRVRFQIPTPGAAVSIRTAA</sequence>
<dbReference type="RefSeq" id="WP_163902573.1">
    <property type="nucleotide sequence ID" value="NZ_CP048427.1"/>
</dbReference>
<dbReference type="Gene3D" id="3.40.50.300">
    <property type="entry name" value="P-loop containing nucleotide triphosphate hydrolases"/>
    <property type="match status" value="1"/>
</dbReference>
<dbReference type="InterPro" id="IPR009744">
    <property type="entry name" value="VirC1"/>
</dbReference>
<dbReference type="SUPFAM" id="SSF52540">
    <property type="entry name" value="P-loop containing nucleoside triphosphate hydrolases"/>
    <property type="match status" value="1"/>
</dbReference>
<dbReference type="PANTHER" id="PTHR13696:SF96">
    <property type="entry name" value="COBQ_COBB_MIND_PARA NUCLEOTIDE BINDING DOMAIN-CONTAINING PROTEIN"/>
    <property type="match status" value="1"/>
</dbReference>
<dbReference type="PIRSF" id="PIRSF009320">
    <property type="entry name" value="Nuc_binding_HP_1000"/>
    <property type="match status" value="1"/>
</dbReference>